<dbReference type="SUPFAM" id="SSF49384">
    <property type="entry name" value="Carbohydrate-binding domain"/>
    <property type="match status" value="1"/>
</dbReference>
<dbReference type="Pfam" id="PF00553">
    <property type="entry name" value="CBM_2"/>
    <property type="match status" value="1"/>
</dbReference>
<evidence type="ECO:0000259" key="2">
    <source>
        <dbReference type="PROSITE" id="PS51173"/>
    </source>
</evidence>
<reference evidence="3 4" key="1">
    <citation type="submission" date="2020-03" db="EMBL/GenBank/DDBJ databases">
        <title>Whole genome shotgun sequence of Phytohabitans houttuyneae NBRC 108639.</title>
        <authorList>
            <person name="Komaki H."/>
            <person name="Tamura T."/>
        </authorList>
    </citation>
    <scope>NUCLEOTIDE SEQUENCE [LARGE SCALE GENOMIC DNA]</scope>
    <source>
        <strain evidence="3 4">NBRC 108639</strain>
    </source>
</reference>
<organism evidence="3 4">
    <name type="scientific">Phytohabitans houttuyneae</name>
    <dbReference type="NCBI Taxonomy" id="1076126"/>
    <lineage>
        <taxon>Bacteria</taxon>
        <taxon>Bacillati</taxon>
        <taxon>Actinomycetota</taxon>
        <taxon>Actinomycetes</taxon>
        <taxon>Micromonosporales</taxon>
        <taxon>Micromonosporaceae</taxon>
    </lineage>
</organism>
<accession>A0A6V8KM49</accession>
<dbReference type="PANTHER" id="PTHR34876">
    <property type="match status" value="1"/>
</dbReference>
<dbReference type="PANTHER" id="PTHR34876:SF4">
    <property type="entry name" value="1,4-BETA-D-GLUCAN CELLOBIOHYDROLASE C-RELATED"/>
    <property type="match status" value="1"/>
</dbReference>
<dbReference type="InterPro" id="IPR008965">
    <property type="entry name" value="CBM2/CBM3_carb-bd_dom_sf"/>
</dbReference>
<dbReference type="PROSITE" id="PS51173">
    <property type="entry name" value="CBM2"/>
    <property type="match status" value="1"/>
</dbReference>
<dbReference type="Gene3D" id="3.20.20.40">
    <property type="entry name" value="1, 4-beta cellobiohydrolase"/>
    <property type="match status" value="1"/>
</dbReference>
<keyword evidence="4" id="KW-1185">Reference proteome</keyword>
<dbReference type="AlphaFoldDB" id="A0A6V8KM49"/>
<protein>
    <recommendedName>
        <fullName evidence="1">Glucanase</fullName>
        <ecNumber evidence="1">3.2.1.-</ecNumber>
    </recommendedName>
</protein>
<reference evidence="3 4" key="2">
    <citation type="submission" date="2020-03" db="EMBL/GenBank/DDBJ databases">
        <authorList>
            <person name="Ichikawa N."/>
            <person name="Kimura A."/>
            <person name="Kitahashi Y."/>
            <person name="Uohara A."/>
        </authorList>
    </citation>
    <scope>NUCLEOTIDE SEQUENCE [LARGE SCALE GENOMIC DNA]</scope>
    <source>
        <strain evidence="3 4">NBRC 108639</strain>
    </source>
</reference>
<keyword evidence="1" id="KW-0732">Signal</keyword>
<dbReference type="Gene3D" id="2.60.40.10">
    <property type="entry name" value="Immunoglobulins"/>
    <property type="match status" value="1"/>
</dbReference>
<dbReference type="SMART" id="SM00637">
    <property type="entry name" value="CBD_II"/>
    <property type="match status" value="1"/>
</dbReference>
<dbReference type="Gene3D" id="2.60.40.290">
    <property type="match status" value="1"/>
</dbReference>
<name>A0A6V8KM49_9ACTN</name>
<dbReference type="InterPro" id="IPR013783">
    <property type="entry name" value="Ig-like_fold"/>
</dbReference>
<sequence length="642" mass="67629">MTIAMTALLVTGTLVAAPTPAAAAASCGVTYVKTWDSGGRFGAAVTITNTGDALDGWTLAFTFAGDQRVTTGWPVTWTQAVGSRQVTVASNAPWNARLAPGALIAIGFNASYTGANTDPTEFTLNGVACGSGQNQPPSVHVTSPTPDQVYLSGQAILLGATASDDHGVARVDFHLDGTLVGSDTTMPFGTIVEGVPAGQHVARVTVYDNGIPPLTRSEEVRFRVDGPQPQPANPYAGARVYVDPEWRAKALAEPGGDRVAHQPTAVWLDSIASIAGGRGHADHRSMSLAEHLDQAVVQAGGEPLVVQLVLYDLPGRNCGRLASDGELGPNDLALYKAEFIDPIAGILARPQYADLRIVTVIEPDSLPNLVVSTGTRPSATPLCNTMLANNGYVDGVGYALAKLGALPNVFNYLDVTHHGMIGWDDNLGPSLQLMARAARASGSSPANVDGFVTNTANYSALREPFIPMVQPYTYSKWIDWNRFNEEFAFAQALRTPLVQLGFPADIGFVIDTSRNGWGGPTRPVGPSTSTDSNQFVDQSRIDRRLHKGNYCNQAGAGLGERPVAAPEPGVDAYAWIKPPGESDGASTQIPGAAFDRMCDPTYNACVCGSNRPTGALPGAPPYGAWFPAQFRELMAKAHPPLG</sequence>
<dbReference type="SUPFAM" id="SSF51989">
    <property type="entry name" value="Glycosyl hydrolases family 6, cellulases"/>
    <property type="match status" value="1"/>
</dbReference>
<evidence type="ECO:0000256" key="1">
    <source>
        <dbReference type="RuleBase" id="RU361186"/>
    </source>
</evidence>
<comment type="similarity">
    <text evidence="1">Belongs to the glycosyl hydrolase family 6.</text>
</comment>
<gene>
    <name evidence="3" type="ORF">Phou_077780</name>
</gene>
<keyword evidence="1" id="KW-0326">Glycosidase</keyword>
<feature type="chain" id="PRO_5029038327" description="Glucanase" evidence="1">
    <location>
        <begin position="24"/>
        <end position="642"/>
    </location>
</feature>
<dbReference type="Pfam" id="PF17957">
    <property type="entry name" value="Big_7"/>
    <property type="match status" value="1"/>
</dbReference>
<dbReference type="EMBL" id="BLPF01000003">
    <property type="protein sequence ID" value="GFJ83598.1"/>
    <property type="molecule type" value="Genomic_DNA"/>
</dbReference>
<evidence type="ECO:0000313" key="4">
    <source>
        <dbReference type="Proteomes" id="UP000482800"/>
    </source>
</evidence>
<keyword evidence="1" id="KW-0136">Cellulose degradation</keyword>
<dbReference type="InterPro" id="IPR036434">
    <property type="entry name" value="Beta_cellobiohydrolase_sf"/>
</dbReference>
<dbReference type="Pfam" id="PF01341">
    <property type="entry name" value="Glyco_hydro_6"/>
    <property type="match status" value="1"/>
</dbReference>
<feature type="signal peptide" evidence="1">
    <location>
        <begin position="1"/>
        <end position="23"/>
    </location>
</feature>
<evidence type="ECO:0000313" key="3">
    <source>
        <dbReference type="EMBL" id="GFJ83598.1"/>
    </source>
</evidence>
<dbReference type="GO" id="GO:0030245">
    <property type="term" value="P:cellulose catabolic process"/>
    <property type="evidence" value="ECO:0007669"/>
    <property type="project" value="UniProtKB-KW"/>
</dbReference>
<dbReference type="GO" id="GO:0004553">
    <property type="term" value="F:hydrolase activity, hydrolyzing O-glycosyl compounds"/>
    <property type="evidence" value="ECO:0007669"/>
    <property type="project" value="InterPro"/>
</dbReference>
<keyword evidence="1" id="KW-0119">Carbohydrate metabolism</keyword>
<comment type="caution">
    <text evidence="3">The sequence shown here is derived from an EMBL/GenBank/DDBJ whole genome shotgun (WGS) entry which is preliminary data.</text>
</comment>
<dbReference type="EC" id="3.2.1.-" evidence="1"/>
<dbReference type="InterPro" id="IPR001919">
    <property type="entry name" value="CBD2"/>
</dbReference>
<dbReference type="InterPro" id="IPR012291">
    <property type="entry name" value="CBM2_carb-bd_dom_sf"/>
</dbReference>
<feature type="domain" description="CBM2" evidence="2">
    <location>
        <begin position="20"/>
        <end position="132"/>
    </location>
</feature>
<dbReference type="GO" id="GO:0030247">
    <property type="term" value="F:polysaccharide binding"/>
    <property type="evidence" value="ECO:0007669"/>
    <property type="project" value="UniProtKB-UniRule"/>
</dbReference>
<dbReference type="Proteomes" id="UP000482800">
    <property type="component" value="Unassembled WGS sequence"/>
</dbReference>
<keyword evidence="1" id="KW-0378">Hydrolase</keyword>
<proteinExistence type="inferred from homology"/>
<dbReference type="InterPro" id="IPR016288">
    <property type="entry name" value="Beta_cellobiohydrolase"/>
</dbReference>
<keyword evidence="1" id="KW-0624">Polysaccharide degradation</keyword>
<dbReference type="PRINTS" id="PR00733">
    <property type="entry name" value="GLHYDRLASE6"/>
</dbReference>